<evidence type="ECO:0000313" key="2">
    <source>
        <dbReference type="EMBL" id="GCE13480.1"/>
    </source>
</evidence>
<dbReference type="OrthoDB" id="9805423at2"/>
<dbReference type="RefSeq" id="WP_126581002.1">
    <property type="nucleotide sequence ID" value="NZ_BIFR01000001.1"/>
</dbReference>
<dbReference type="EMBL" id="BIFR01000001">
    <property type="protein sequence ID" value="GCE13480.1"/>
    <property type="molecule type" value="Genomic_DNA"/>
</dbReference>
<dbReference type="PRINTS" id="PR00412">
    <property type="entry name" value="EPOXHYDRLASE"/>
</dbReference>
<name>A0A402A2W2_9CHLR</name>
<evidence type="ECO:0000259" key="1">
    <source>
        <dbReference type="Pfam" id="PF12697"/>
    </source>
</evidence>
<dbReference type="InterPro" id="IPR000073">
    <property type="entry name" value="AB_hydrolase_1"/>
</dbReference>
<sequence>MSQQVGRAIGLIPVSDTTLYYEMAGEGPALVFLHGSMVNRRMWDDQFNYFSQFYTVIRYDKRGNGNSALITERDVPYALHEDLWHLLRYLRIERAALIGLAQGGSTAIDFALTYPEMVTALVPVSASISGYAFRSASDENPLWHEVQNARKKGDLAELVRLLQRFWTDGPWRTPEQVHPAIRERLQRMIEETVARPNHAQAATARPLDPPAAGRLASITVPTLIITGEKDFLDMASYAHILQTQIHAAQKKVVMGAGHYVNMEQPQEFNSIVRAFLQDILR</sequence>
<dbReference type="PANTHER" id="PTHR43194:SF2">
    <property type="entry name" value="PEROXISOMAL MEMBRANE PROTEIN LPX1"/>
    <property type="match status" value="1"/>
</dbReference>
<organism evidence="2 3">
    <name type="scientific">Tengunoibacter tsumagoiensis</name>
    <dbReference type="NCBI Taxonomy" id="2014871"/>
    <lineage>
        <taxon>Bacteria</taxon>
        <taxon>Bacillati</taxon>
        <taxon>Chloroflexota</taxon>
        <taxon>Ktedonobacteria</taxon>
        <taxon>Ktedonobacterales</taxon>
        <taxon>Dictyobacteraceae</taxon>
        <taxon>Tengunoibacter</taxon>
    </lineage>
</organism>
<gene>
    <name evidence="2" type="ORF">KTT_33390</name>
</gene>
<comment type="caution">
    <text evidence="2">The sequence shown here is derived from an EMBL/GenBank/DDBJ whole genome shotgun (WGS) entry which is preliminary data.</text>
</comment>
<keyword evidence="2" id="KW-0378">Hydrolase</keyword>
<evidence type="ECO:0000313" key="3">
    <source>
        <dbReference type="Proteomes" id="UP000287352"/>
    </source>
</evidence>
<dbReference type="InterPro" id="IPR050228">
    <property type="entry name" value="Carboxylesterase_BioH"/>
</dbReference>
<accession>A0A402A2W2</accession>
<dbReference type="Gene3D" id="3.40.50.1820">
    <property type="entry name" value="alpha/beta hydrolase"/>
    <property type="match status" value="1"/>
</dbReference>
<dbReference type="InterPro" id="IPR000639">
    <property type="entry name" value="Epox_hydrolase-like"/>
</dbReference>
<dbReference type="InterPro" id="IPR029058">
    <property type="entry name" value="AB_hydrolase_fold"/>
</dbReference>
<dbReference type="Pfam" id="PF12697">
    <property type="entry name" value="Abhydrolase_6"/>
    <property type="match status" value="1"/>
</dbReference>
<keyword evidence="3" id="KW-1185">Reference proteome</keyword>
<reference evidence="3" key="1">
    <citation type="submission" date="2018-12" db="EMBL/GenBank/DDBJ databases">
        <title>Tengunoibacter tsumagoiensis gen. nov., sp. nov., Dictyobacter kobayashii sp. nov., D. alpinus sp. nov., and D. joshuensis sp. nov. and description of Dictyobacteraceae fam. nov. within the order Ktedonobacterales isolated from Tengu-no-mugimeshi.</title>
        <authorList>
            <person name="Wang C.M."/>
            <person name="Zheng Y."/>
            <person name="Sakai Y."/>
            <person name="Toyoda A."/>
            <person name="Minakuchi Y."/>
            <person name="Abe K."/>
            <person name="Yokota A."/>
            <person name="Yabe S."/>
        </authorList>
    </citation>
    <scope>NUCLEOTIDE SEQUENCE [LARGE SCALE GENOMIC DNA]</scope>
    <source>
        <strain evidence="3">Uno3</strain>
    </source>
</reference>
<dbReference type="PRINTS" id="PR00111">
    <property type="entry name" value="ABHYDROLASE"/>
</dbReference>
<dbReference type="SUPFAM" id="SSF53474">
    <property type="entry name" value="alpha/beta-Hydrolases"/>
    <property type="match status" value="1"/>
</dbReference>
<dbReference type="Proteomes" id="UP000287352">
    <property type="component" value="Unassembled WGS sequence"/>
</dbReference>
<protein>
    <submittedName>
        <fullName evidence="2">Hydrolase</fullName>
    </submittedName>
</protein>
<proteinExistence type="predicted"/>
<feature type="domain" description="AB hydrolase-1" evidence="1">
    <location>
        <begin position="30"/>
        <end position="269"/>
    </location>
</feature>
<dbReference type="AlphaFoldDB" id="A0A402A2W2"/>
<dbReference type="GO" id="GO:0016787">
    <property type="term" value="F:hydrolase activity"/>
    <property type="evidence" value="ECO:0007669"/>
    <property type="project" value="UniProtKB-KW"/>
</dbReference>
<dbReference type="PANTHER" id="PTHR43194">
    <property type="entry name" value="HYDROLASE ALPHA/BETA FOLD FAMILY"/>
    <property type="match status" value="1"/>
</dbReference>